<gene>
    <name evidence="2" type="ORF">GCM10008942_14630</name>
</gene>
<evidence type="ECO:0000256" key="1">
    <source>
        <dbReference type="SAM" id="Phobius"/>
    </source>
</evidence>
<keyword evidence="1" id="KW-1133">Transmembrane helix</keyword>
<keyword evidence="3" id="KW-1185">Reference proteome</keyword>
<keyword evidence="1" id="KW-0472">Membrane</keyword>
<dbReference type="RefSeq" id="WP_166933002.1">
    <property type="nucleotide sequence ID" value="NZ_BAAADD010000003.1"/>
</dbReference>
<sequence length="195" mass="20583">MEENRRASLRPWALVVAVLLGPSILVWTVRLTALFAGCTPGPGRCHGMALGAGFRDALGLAWAISTSPLLLMGLALAATLLAFRACRPLLGTLSLLALPILTPMLPIVAVLVSRYDGCAVSTDALGSCQLWGAGMGMSFHNAAIARDVVYSIVPYTFALAVMLGILGFFFARPKAAPAPHPMAQMRHNLGDDLDQ</sequence>
<evidence type="ECO:0000313" key="3">
    <source>
        <dbReference type="Proteomes" id="UP001499951"/>
    </source>
</evidence>
<comment type="caution">
    <text evidence="2">The sequence shown here is derived from an EMBL/GenBank/DDBJ whole genome shotgun (WGS) entry which is preliminary data.</text>
</comment>
<name>A0ABP3PGT7_9PROT</name>
<feature type="transmembrane region" description="Helical" evidence="1">
    <location>
        <begin position="57"/>
        <end position="83"/>
    </location>
</feature>
<feature type="transmembrane region" description="Helical" evidence="1">
    <location>
        <begin position="148"/>
        <end position="171"/>
    </location>
</feature>
<organism evidence="2 3">
    <name type="scientific">Rhizomicrobium electricum</name>
    <dbReference type="NCBI Taxonomy" id="480070"/>
    <lineage>
        <taxon>Bacteria</taxon>
        <taxon>Pseudomonadati</taxon>
        <taxon>Pseudomonadota</taxon>
        <taxon>Alphaproteobacteria</taxon>
        <taxon>Micropepsales</taxon>
        <taxon>Micropepsaceae</taxon>
        <taxon>Rhizomicrobium</taxon>
    </lineage>
</organism>
<protein>
    <submittedName>
        <fullName evidence="2">Uncharacterized protein</fullName>
    </submittedName>
</protein>
<evidence type="ECO:0000313" key="2">
    <source>
        <dbReference type="EMBL" id="GAA0567187.1"/>
    </source>
</evidence>
<feature type="transmembrane region" description="Helical" evidence="1">
    <location>
        <begin position="90"/>
        <end position="112"/>
    </location>
</feature>
<keyword evidence="1" id="KW-0812">Transmembrane</keyword>
<dbReference type="Proteomes" id="UP001499951">
    <property type="component" value="Unassembled WGS sequence"/>
</dbReference>
<feature type="transmembrane region" description="Helical" evidence="1">
    <location>
        <begin position="12"/>
        <end position="37"/>
    </location>
</feature>
<proteinExistence type="predicted"/>
<reference evidence="3" key="1">
    <citation type="journal article" date="2019" name="Int. J. Syst. Evol. Microbiol.">
        <title>The Global Catalogue of Microorganisms (GCM) 10K type strain sequencing project: providing services to taxonomists for standard genome sequencing and annotation.</title>
        <authorList>
            <consortium name="The Broad Institute Genomics Platform"/>
            <consortium name="The Broad Institute Genome Sequencing Center for Infectious Disease"/>
            <person name="Wu L."/>
            <person name="Ma J."/>
        </authorList>
    </citation>
    <scope>NUCLEOTIDE SEQUENCE [LARGE SCALE GENOMIC DNA]</scope>
    <source>
        <strain evidence="3">JCM 15089</strain>
    </source>
</reference>
<dbReference type="EMBL" id="BAAADD010000003">
    <property type="protein sequence ID" value="GAA0567187.1"/>
    <property type="molecule type" value="Genomic_DNA"/>
</dbReference>
<accession>A0ABP3PGT7</accession>